<evidence type="ECO:0000313" key="3">
    <source>
        <dbReference type="Proteomes" id="UP000620075"/>
    </source>
</evidence>
<feature type="transmembrane region" description="Helical" evidence="1">
    <location>
        <begin position="76"/>
        <end position="101"/>
    </location>
</feature>
<reference evidence="2 3" key="1">
    <citation type="submission" date="2020-10" db="EMBL/GenBank/DDBJ databases">
        <title>Ca. Dormibacterota MAGs.</title>
        <authorList>
            <person name="Montgomery K."/>
        </authorList>
    </citation>
    <scope>NUCLEOTIDE SEQUENCE [LARGE SCALE GENOMIC DNA]</scope>
    <source>
        <strain evidence="2">SC8811_S16_3</strain>
    </source>
</reference>
<accession>A0A934KI83</accession>
<dbReference type="Proteomes" id="UP000620075">
    <property type="component" value="Unassembled WGS sequence"/>
</dbReference>
<gene>
    <name evidence="2" type="ORF">JF888_08305</name>
</gene>
<name>A0A934KI83_9BACT</name>
<evidence type="ECO:0000256" key="1">
    <source>
        <dbReference type="SAM" id="Phobius"/>
    </source>
</evidence>
<comment type="caution">
    <text evidence="2">The sequence shown here is derived from an EMBL/GenBank/DDBJ whole genome shotgun (WGS) entry which is preliminary data.</text>
</comment>
<organism evidence="2 3">
    <name type="scientific">Candidatus Dormiibacter inghamiae</name>
    <dbReference type="NCBI Taxonomy" id="3127013"/>
    <lineage>
        <taxon>Bacteria</taxon>
        <taxon>Bacillati</taxon>
        <taxon>Candidatus Dormiibacterota</taxon>
        <taxon>Candidatus Dormibacteria</taxon>
        <taxon>Candidatus Dormibacterales</taxon>
        <taxon>Candidatus Dormibacteraceae</taxon>
        <taxon>Candidatus Dormiibacter</taxon>
    </lineage>
</organism>
<keyword evidence="1" id="KW-0472">Membrane</keyword>
<protein>
    <submittedName>
        <fullName evidence="2">Uncharacterized protein</fullName>
    </submittedName>
</protein>
<keyword evidence="1" id="KW-0812">Transmembrane</keyword>
<proteinExistence type="predicted"/>
<dbReference type="EMBL" id="JAEKNQ010000033">
    <property type="protein sequence ID" value="MBJ7603173.1"/>
    <property type="molecule type" value="Genomic_DNA"/>
</dbReference>
<evidence type="ECO:0000313" key="2">
    <source>
        <dbReference type="EMBL" id="MBJ7603173.1"/>
    </source>
</evidence>
<dbReference type="AlphaFoldDB" id="A0A934KI83"/>
<dbReference type="RefSeq" id="WP_338178740.1">
    <property type="nucleotide sequence ID" value="NZ_JAEKNQ010000033.1"/>
</dbReference>
<keyword evidence="1" id="KW-1133">Transmembrane helix</keyword>
<sequence>MSWPRILLPLLLTPLALGLLGGALKWPGVRSLRLLSLWPYGSGVLSLGHLFPFAGAMDGRDCGPSNDCEHGLAVGWMLFSVAASSALALGLVVYPSLGWLLDSRRSR</sequence>